<dbReference type="PROSITE" id="PS50928">
    <property type="entry name" value="ABC_TM1"/>
    <property type="match status" value="1"/>
</dbReference>
<dbReference type="Pfam" id="PF00528">
    <property type="entry name" value="BPD_transp_1"/>
    <property type="match status" value="1"/>
</dbReference>
<dbReference type="PANTHER" id="PTHR43744">
    <property type="entry name" value="ABC TRANSPORTER PERMEASE PROTEIN MG189-RELATED-RELATED"/>
    <property type="match status" value="1"/>
</dbReference>
<sequence length="160" mass="18220">MRARHDDDLWTRRHLPQDACREPFHQRRYLWNSFFISTVITVAALFFPSMAAYALARLRFPGREKLFGAIFATLLVTAPVVLIPLFLVARQLGLLDSYAGLIIPAIFNAFGIFLLPQFYLGLPKELEEAAVIDGCGHWRVYWNIVLPMSRDVGVEVSAVR</sequence>
<dbReference type="SUPFAM" id="SSF161098">
    <property type="entry name" value="MetI-like"/>
    <property type="match status" value="1"/>
</dbReference>
<comment type="subcellular location">
    <subcellularLocation>
        <location evidence="1 7">Cell membrane</location>
        <topology evidence="1 7">Multi-pass membrane protein</topology>
    </subcellularLocation>
</comment>
<keyword evidence="4 7" id="KW-0812">Transmembrane</keyword>
<dbReference type="InterPro" id="IPR035906">
    <property type="entry name" value="MetI-like_sf"/>
</dbReference>
<dbReference type="PANTHER" id="PTHR43744:SF12">
    <property type="entry name" value="ABC TRANSPORTER PERMEASE PROTEIN MG189-RELATED"/>
    <property type="match status" value="1"/>
</dbReference>
<keyword evidence="6 7" id="KW-0472">Membrane</keyword>
<dbReference type="InterPro" id="IPR000515">
    <property type="entry name" value="MetI-like"/>
</dbReference>
<keyword evidence="2 7" id="KW-0813">Transport</keyword>
<evidence type="ECO:0000256" key="1">
    <source>
        <dbReference type="ARBA" id="ARBA00004651"/>
    </source>
</evidence>
<dbReference type="Gene3D" id="1.10.3720.10">
    <property type="entry name" value="MetI-like"/>
    <property type="match status" value="1"/>
</dbReference>
<feature type="transmembrane region" description="Helical" evidence="7">
    <location>
        <begin position="67"/>
        <end position="89"/>
    </location>
</feature>
<evidence type="ECO:0000256" key="4">
    <source>
        <dbReference type="ARBA" id="ARBA00022692"/>
    </source>
</evidence>
<evidence type="ECO:0000256" key="7">
    <source>
        <dbReference type="RuleBase" id="RU363032"/>
    </source>
</evidence>
<keyword evidence="5 7" id="KW-1133">Transmembrane helix</keyword>
<dbReference type="EMBL" id="JAZBJO010000022">
    <property type="protein sequence ID" value="MEE4595930.1"/>
    <property type="molecule type" value="Genomic_DNA"/>
</dbReference>
<dbReference type="Proteomes" id="UP001354709">
    <property type="component" value="Unassembled WGS sequence"/>
</dbReference>
<dbReference type="RefSeq" id="WP_330812310.1">
    <property type="nucleotide sequence ID" value="NZ_JAZBJO010000022.1"/>
</dbReference>
<gene>
    <name evidence="9" type="ORF">V2J94_29230</name>
</gene>
<feature type="domain" description="ABC transmembrane type-1" evidence="8">
    <location>
        <begin position="30"/>
        <end position="160"/>
    </location>
</feature>
<comment type="similarity">
    <text evidence="7">Belongs to the binding-protein-dependent transport system permease family.</text>
</comment>
<keyword evidence="3" id="KW-1003">Cell membrane</keyword>
<proteinExistence type="inferred from homology"/>
<protein>
    <submittedName>
        <fullName evidence="9">Carbohydrate ABC transporter permease</fullName>
    </submittedName>
</protein>
<reference evidence="9 10" key="1">
    <citation type="submission" date="2023-11" db="EMBL/GenBank/DDBJ databases">
        <title>30 novel species of actinomycetes from the DSMZ collection.</title>
        <authorList>
            <person name="Nouioui I."/>
        </authorList>
    </citation>
    <scope>NUCLEOTIDE SEQUENCE [LARGE SCALE GENOMIC DNA]</scope>
    <source>
        <strain evidence="9 10">DSM 41524</strain>
    </source>
</reference>
<name>A0ABU7Q3T3_9ACTN</name>
<keyword evidence="10" id="KW-1185">Reference proteome</keyword>
<dbReference type="CDD" id="cd06261">
    <property type="entry name" value="TM_PBP2"/>
    <property type="match status" value="1"/>
</dbReference>
<organism evidence="9 10">
    <name type="scientific">Streptomyces asiaticus subsp. ignotus</name>
    <dbReference type="NCBI Taxonomy" id="3098222"/>
    <lineage>
        <taxon>Bacteria</taxon>
        <taxon>Bacillati</taxon>
        <taxon>Actinomycetota</taxon>
        <taxon>Actinomycetes</taxon>
        <taxon>Kitasatosporales</taxon>
        <taxon>Streptomycetaceae</taxon>
        <taxon>Streptomyces</taxon>
        <taxon>Streptomyces violaceusniger group</taxon>
    </lineage>
</organism>
<evidence type="ECO:0000313" key="9">
    <source>
        <dbReference type="EMBL" id="MEE4595930.1"/>
    </source>
</evidence>
<feature type="transmembrane region" description="Helical" evidence="7">
    <location>
        <begin position="101"/>
        <end position="122"/>
    </location>
</feature>
<comment type="caution">
    <text evidence="9">The sequence shown here is derived from an EMBL/GenBank/DDBJ whole genome shotgun (WGS) entry which is preliminary data.</text>
</comment>
<evidence type="ECO:0000313" key="10">
    <source>
        <dbReference type="Proteomes" id="UP001354709"/>
    </source>
</evidence>
<evidence type="ECO:0000256" key="3">
    <source>
        <dbReference type="ARBA" id="ARBA00022475"/>
    </source>
</evidence>
<feature type="transmembrane region" description="Helical" evidence="7">
    <location>
        <begin position="34"/>
        <end position="55"/>
    </location>
</feature>
<evidence type="ECO:0000259" key="8">
    <source>
        <dbReference type="PROSITE" id="PS50928"/>
    </source>
</evidence>
<evidence type="ECO:0000256" key="5">
    <source>
        <dbReference type="ARBA" id="ARBA00022989"/>
    </source>
</evidence>
<evidence type="ECO:0000256" key="6">
    <source>
        <dbReference type="ARBA" id="ARBA00023136"/>
    </source>
</evidence>
<accession>A0ABU7Q3T3</accession>
<evidence type="ECO:0000256" key="2">
    <source>
        <dbReference type="ARBA" id="ARBA00022448"/>
    </source>
</evidence>